<accession>A8GN59</accession>
<name>A8GN59_RICAH</name>
<dbReference type="KEGG" id="rak:A1C_02695"/>
<proteinExistence type="predicted"/>
<gene>
    <name evidence="1" type="ordered locus">A1C_02695</name>
</gene>
<protein>
    <submittedName>
        <fullName evidence="1">Uncharacterized protein</fullName>
    </submittedName>
</protein>
<dbReference type="EMBL" id="CP000847">
    <property type="protein sequence ID" value="ABV74834.1"/>
    <property type="molecule type" value="Genomic_DNA"/>
</dbReference>
<evidence type="ECO:0000313" key="1">
    <source>
        <dbReference type="EMBL" id="ABV74834.1"/>
    </source>
</evidence>
<dbReference type="Proteomes" id="UP000006830">
    <property type="component" value="Chromosome"/>
</dbReference>
<sequence length="32" mass="3605">MATGDGGDILIIDDPHNHIQIHFYKISKQVID</sequence>
<keyword evidence="2" id="KW-1185">Reference proteome</keyword>
<dbReference type="HOGENOM" id="CLU_3391077_0_0_5"/>
<dbReference type="AlphaFoldDB" id="A8GN59"/>
<evidence type="ECO:0000313" key="2">
    <source>
        <dbReference type="Proteomes" id="UP000006830"/>
    </source>
</evidence>
<reference evidence="1" key="1">
    <citation type="submission" date="2007-09" db="EMBL/GenBank/DDBJ databases">
        <title>Complete Genome Sequence of Rickettsia akari.</title>
        <authorList>
            <person name="Madan A."/>
            <person name="Fahey J."/>
            <person name="Helton E."/>
            <person name="Ketteman M."/>
            <person name="Madan A."/>
            <person name="Rodrigues S."/>
            <person name="Sanchez A."/>
            <person name="Whiting M."/>
            <person name="Dasch G."/>
            <person name="Eremeeva M."/>
        </authorList>
    </citation>
    <scope>NUCLEOTIDE SEQUENCE</scope>
    <source>
        <strain evidence="1">Hartford</strain>
    </source>
</reference>
<organism evidence="1 2">
    <name type="scientific">Rickettsia akari (strain Hartford)</name>
    <dbReference type="NCBI Taxonomy" id="293614"/>
    <lineage>
        <taxon>Bacteria</taxon>
        <taxon>Pseudomonadati</taxon>
        <taxon>Pseudomonadota</taxon>
        <taxon>Alphaproteobacteria</taxon>
        <taxon>Rickettsiales</taxon>
        <taxon>Rickettsiaceae</taxon>
        <taxon>Rickettsieae</taxon>
        <taxon>Rickettsia</taxon>
        <taxon>spotted fever group</taxon>
    </lineage>
</organism>